<proteinExistence type="predicted"/>
<evidence type="ECO:0000256" key="1">
    <source>
        <dbReference type="SAM" id="Coils"/>
    </source>
</evidence>
<evidence type="ECO:0000313" key="6">
    <source>
        <dbReference type="Proteomes" id="UP000509327"/>
    </source>
</evidence>
<reference evidence="3 5" key="1">
    <citation type="submission" date="2018-06" db="EMBL/GenBank/DDBJ databases">
        <title>Genomic Encyclopedia of Type Strains, Phase III (KMG-III): the genomes of soil and plant-associated and newly described type strains.</title>
        <authorList>
            <person name="Whitman W."/>
        </authorList>
    </citation>
    <scope>NUCLEOTIDE SEQUENCE [LARGE SCALE GENOMIC DNA]</scope>
    <source>
        <strain evidence="3 5">CECT 7022</strain>
    </source>
</reference>
<dbReference type="GO" id="GO:0000150">
    <property type="term" value="F:DNA strand exchange activity"/>
    <property type="evidence" value="ECO:0007669"/>
    <property type="project" value="InterPro"/>
</dbReference>
<dbReference type="EMBL" id="QJSW01000002">
    <property type="protein sequence ID" value="PYE51426.1"/>
    <property type="molecule type" value="Genomic_DNA"/>
</dbReference>
<evidence type="ECO:0000313" key="3">
    <source>
        <dbReference type="EMBL" id="PYE51426.1"/>
    </source>
</evidence>
<dbReference type="InterPro" id="IPR011109">
    <property type="entry name" value="DNA_bind_recombinase_dom"/>
</dbReference>
<dbReference type="InterPro" id="IPR050639">
    <property type="entry name" value="SSR_resolvase"/>
</dbReference>
<keyword evidence="1" id="KW-0175">Coiled coil</keyword>
<dbReference type="Proteomes" id="UP000247790">
    <property type="component" value="Unassembled WGS sequence"/>
</dbReference>
<dbReference type="Gene3D" id="3.40.50.1390">
    <property type="entry name" value="Resolvase, N-terminal catalytic domain"/>
    <property type="match status" value="1"/>
</dbReference>
<dbReference type="EMBL" id="CP054614">
    <property type="protein sequence ID" value="QKS55821.1"/>
    <property type="molecule type" value="Genomic_DNA"/>
</dbReference>
<organism evidence="3 5">
    <name type="scientific">Paenibacillus barcinonensis</name>
    <dbReference type="NCBI Taxonomy" id="198119"/>
    <lineage>
        <taxon>Bacteria</taxon>
        <taxon>Bacillati</taxon>
        <taxon>Bacillota</taxon>
        <taxon>Bacilli</taxon>
        <taxon>Bacillales</taxon>
        <taxon>Paenibacillaceae</taxon>
        <taxon>Paenibacillus</taxon>
    </lineage>
</organism>
<evidence type="ECO:0000313" key="4">
    <source>
        <dbReference type="EMBL" id="QKS55821.1"/>
    </source>
</evidence>
<feature type="domain" description="Resolvase/invertase-type recombinase catalytic" evidence="2">
    <location>
        <begin position="8"/>
        <end position="152"/>
    </location>
</feature>
<dbReference type="Pfam" id="PF13408">
    <property type="entry name" value="Zn_ribbon_recom"/>
    <property type="match status" value="1"/>
</dbReference>
<feature type="coiled-coil region" evidence="1">
    <location>
        <begin position="407"/>
        <end position="441"/>
    </location>
</feature>
<accession>A0A2V4VVU6</accession>
<dbReference type="RefSeq" id="WP_110894469.1">
    <property type="nucleotide sequence ID" value="NZ_CP054614.1"/>
</dbReference>
<dbReference type="SMART" id="SM00857">
    <property type="entry name" value="Resolvase"/>
    <property type="match status" value="1"/>
</dbReference>
<keyword evidence="6" id="KW-1185">Reference proteome</keyword>
<protein>
    <submittedName>
        <fullName evidence="3">DNA invertase Pin-like site-specific DNA recombinase</fullName>
    </submittedName>
    <submittedName>
        <fullName evidence="4">Recombinase family protein</fullName>
    </submittedName>
</protein>
<reference evidence="4 6" key="2">
    <citation type="submission" date="2020-06" db="EMBL/GenBank/DDBJ databases">
        <title>Complete genome of Paenibacillus barcinonensis KACC11450.</title>
        <authorList>
            <person name="Kim M."/>
            <person name="Park Y.-J."/>
            <person name="Shin J.-H."/>
        </authorList>
    </citation>
    <scope>NUCLEOTIDE SEQUENCE [LARGE SCALE GENOMIC DNA]</scope>
    <source>
        <strain evidence="4 6">KACC11450</strain>
    </source>
</reference>
<dbReference type="Pfam" id="PF07508">
    <property type="entry name" value="Recombinase"/>
    <property type="match status" value="1"/>
</dbReference>
<dbReference type="InterPro" id="IPR025827">
    <property type="entry name" value="Zn_ribbon_recom_dom"/>
</dbReference>
<gene>
    <name evidence="3" type="ORF">DFQ00_102220</name>
    <name evidence="4" type="ORF">HUB98_05420</name>
</gene>
<evidence type="ECO:0000313" key="5">
    <source>
        <dbReference type="Proteomes" id="UP000247790"/>
    </source>
</evidence>
<dbReference type="SUPFAM" id="SSF53041">
    <property type="entry name" value="Resolvase-like"/>
    <property type="match status" value="1"/>
</dbReference>
<dbReference type="OrthoDB" id="65783at2"/>
<evidence type="ECO:0000259" key="2">
    <source>
        <dbReference type="PROSITE" id="PS51736"/>
    </source>
</evidence>
<dbReference type="Proteomes" id="UP000509327">
    <property type="component" value="Chromosome"/>
</dbReference>
<name>A0A2V4VVU6_PAEBA</name>
<dbReference type="Pfam" id="PF00239">
    <property type="entry name" value="Resolvase"/>
    <property type="match status" value="1"/>
</dbReference>
<dbReference type="PANTHER" id="PTHR30461:SF23">
    <property type="entry name" value="DNA RECOMBINASE-RELATED"/>
    <property type="match status" value="1"/>
</dbReference>
<dbReference type="Gene3D" id="3.90.1750.20">
    <property type="entry name" value="Putative Large Serine Recombinase, Chain B, Domain 2"/>
    <property type="match status" value="1"/>
</dbReference>
<dbReference type="CDD" id="cd00338">
    <property type="entry name" value="Ser_Recombinase"/>
    <property type="match status" value="1"/>
</dbReference>
<dbReference type="PANTHER" id="PTHR30461">
    <property type="entry name" value="DNA-INVERTASE FROM LAMBDOID PROPHAGE"/>
    <property type="match status" value="1"/>
</dbReference>
<dbReference type="PROSITE" id="PS51736">
    <property type="entry name" value="RECOMBINASES_3"/>
    <property type="match status" value="1"/>
</dbReference>
<dbReference type="InterPro" id="IPR038109">
    <property type="entry name" value="DNA_bind_recomb_sf"/>
</dbReference>
<dbReference type="InterPro" id="IPR036162">
    <property type="entry name" value="Resolvase-like_N_sf"/>
</dbReference>
<dbReference type="GO" id="GO:0003677">
    <property type="term" value="F:DNA binding"/>
    <property type="evidence" value="ECO:0007669"/>
    <property type="project" value="InterPro"/>
</dbReference>
<dbReference type="AlphaFoldDB" id="A0A2V4VVU6"/>
<dbReference type="InterPro" id="IPR006119">
    <property type="entry name" value="Resolv_N"/>
</dbReference>
<sequence length="495" mass="56901">MSQYVIKHVAVYLRKSRGDEEKDLEKHRAELLSMCEQNSWAYVEYAEVGTADSISLRPKMTELMSDIEQGMFDAVLVIHIDRLSRGDEVDRATLSKLFARSETLLVTPQRVYDYNNDTDMLMAEFEGMMARMEYKQISRRFRQGKARNAKQGLWSNGVPPFPYIRNAQTGRAEPVEENLPTYRFMVEKCMSGWSSTDIAWELNKMGIKSPRDGMWNPAVVRRILCDEVHLGKVIVGKKRKMSNTGDLVYKPKDEWIIYNNCHTAVKTQLEHDKIMFIIGSQIKTPKASRSGKNALSGLVICGKCNHTMSIQKRTGRSYDTLKSCTHRNPFGERCSNLGDRSDVVTNFILNALIIKKKQIEDAIAEGLSSSDMSNLADIAQTKIQEIKKQENAIERIHDFLEDGTYTKEKYLERLNRANEILNKLEEEYRVIKTQLDNSLNAKNEDMLISVNDVLNQITKTKDPKELNRAYKSIIHNVIWTKNDFDDKPMVTVNFL</sequence>